<dbReference type="Pfam" id="PF00224">
    <property type="entry name" value="PK"/>
    <property type="match status" value="1"/>
</dbReference>
<dbReference type="NCBIfam" id="TIGR01064">
    <property type="entry name" value="pyruv_kin"/>
    <property type="match status" value="1"/>
</dbReference>
<keyword evidence="5 14" id="KW-0808">Transferase</keyword>
<evidence type="ECO:0000256" key="2">
    <source>
        <dbReference type="ARBA" id="ARBA00004997"/>
    </source>
</evidence>
<dbReference type="InterPro" id="IPR015813">
    <property type="entry name" value="Pyrv/PenolPyrv_kinase-like_dom"/>
</dbReference>
<dbReference type="GO" id="GO:0030955">
    <property type="term" value="F:potassium ion binding"/>
    <property type="evidence" value="ECO:0007669"/>
    <property type="project" value="UniProtKB-UniRule"/>
</dbReference>
<keyword evidence="7" id="KW-0547">Nucleotide-binding</keyword>
<dbReference type="AlphaFoldDB" id="A0A2W5N4D7"/>
<evidence type="ECO:0000256" key="11">
    <source>
        <dbReference type="ARBA" id="ARBA00023152"/>
    </source>
</evidence>
<comment type="similarity">
    <text evidence="3 14">Belongs to the pyruvate kinase family.</text>
</comment>
<dbReference type="NCBIfam" id="NF004886">
    <property type="entry name" value="PRK06247.1"/>
    <property type="match status" value="1"/>
</dbReference>
<evidence type="ECO:0000256" key="4">
    <source>
        <dbReference type="ARBA" id="ARBA00012142"/>
    </source>
</evidence>
<evidence type="ECO:0000256" key="7">
    <source>
        <dbReference type="ARBA" id="ARBA00022741"/>
    </source>
</evidence>
<evidence type="ECO:0000256" key="13">
    <source>
        <dbReference type="NCBIfam" id="TIGR01064"/>
    </source>
</evidence>
<dbReference type="EMBL" id="QFQB01000015">
    <property type="protein sequence ID" value="PZQ47229.1"/>
    <property type="molecule type" value="Genomic_DNA"/>
</dbReference>
<dbReference type="GO" id="GO:0016301">
    <property type="term" value="F:kinase activity"/>
    <property type="evidence" value="ECO:0007669"/>
    <property type="project" value="UniProtKB-KW"/>
</dbReference>
<dbReference type="GO" id="GO:0000287">
    <property type="term" value="F:magnesium ion binding"/>
    <property type="evidence" value="ECO:0007669"/>
    <property type="project" value="UniProtKB-UniRule"/>
</dbReference>
<evidence type="ECO:0000256" key="6">
    <source>
        <dbReference type="ARBA" id="ARBA00022723"/>
    </source>
</evidence>
<comment type="cofactor">
    <cofactor evidence="1">
        <name>K(+)</name>
        <dbReference type="ChEBI" id="CHEBI:29103"/>
    </cofactor>
</comment>
<gene>
    <name evidence="17" type="primary">pyk</name>
    <name evidence="17" type="ORF">DI551_03625</name>
</gene>
<dbReference type="NCBIfam" id="NF004491">
    <property type="entry name" value="PRK05826.1"/>
    <property type="match status" value="1"/>
</dbReference>
<proteinExistence type="inferred from homology"/>
<name>A0A2W5N4D7_9BACT</name>
<protein>
    <recommendedName>
        <fullName evidence="4 13">Pyruvate kinase</fullName>
        <ecNumber evidence="4 13">2.7.1.40</ecNumber>
    </recommendedName>
</protein>
<comment type="pathway">
    <text evidence="2 14">Carbohydrate degradation; glycolysis; pyruvate from D-glyceraldehyde 3-phosphate: step 5/5.</text>
</comment>
<evidence type="ECO:0000256" key="9">
    <source>
        <dbReference type="ARBA" id="ARBA00022840"/>
    </source>
</evidence>
<dbReference type="Gene3D" id="2.40.33.10">
    <property type="entry name" value="PK beta-barrel domain-like"/>
    <property type="match status" value="1"/>
</dbReference>
<dbReference type="InterPro" id="IPR040442">
    <property type="entry name" value="Pyrv_kinase-like_dom_sf"/>
</dbReference>
<dbReference type="Gene3D" id="3.20.20.60">
    <property type="entry name" value="Phosphoenolpyruvate-binding domains"/>
    <property type="match status" value="1"/>
</dbReference>
<evidence type="ECO:0000313" key="17">
    <source>
        <dbReference type="EMBL" id="PZQ47229.1"/>
    </source>
</evidence>
<dbReference type="EC" id="2.7.1.40" evidence="4 13"/>
<feature type="domain" description="Pyruvate kinase C-terminal" evidence="16">
    <location>
        <begin position="358"/>
        <end position="470"/>
    </location>
</feature>
<organism evidence="17 18">
    <name type="scientific">Micavibrio aeruginosavorus</name>
    <dbReference type="NCBI Taxonomy" id="349221"/>
    <lineage>
        <taxon>Bacteria</taxon>
        <taxon>Pseudomonadati</taxon>
        <taxon>Bdellovibrionota</taxon>
        <taxon>Bdellovibrionia</taxon>
        <taxon>Bdellovibrionales</taxon>
        <taxon>Pseudobdellovibrionaceae</taxon>
        <taxon>Micavibrio</taxon>
    </lineage>
</organism>
<evidence type="ECO:0000256" key="3">
    <source>
        <dbReference type="ARBA" id="ARBA00008663"/>
    </source>
</evidence>
<dbReference type="NCBIfam" id="NF004978">
    <property type="entry name" value="PRK06354.1"/>
    <property type="match status" value="1"/>
</dbReference>
<evidence type="ECO:0000256" key="8">
    <source>
        <dbReference type="ARBA" id="ARBA00022777"/>
    </source>
</evidence>
<dbReference type="PANTHER" id="PTHR11817">
    <property type="entry name" value="PYRUVATE KINASE"/>
    <property type="match status" value="1"/>
</dbReference>
<dbReference type="Gene3D" id="3.40.1380.20">
    <property type="entry name" value="Pyruvate kinase, C-terminal domain"/>
    <property type="match status" value="1"/>
</dbReference>
<keyword evidence="11 14" id="KW-0324">Glycolysis</keyword>
<reference evidence="17 18" key="1">
    <citation type="submission" date="2017-08" db="EMBL/GenBank/DDBJ databases">
        <title>Infants hospitalized years apart are colonized by the same room-sourced microbial strains.</title>
        <authorList>
            <person name="Brooks B."/>
            <person name="Olm M.R."/>
            <person name="Firek B.A."/>
            <person name="Baker R."/>
            <person name="Thomas B.C."/>
            <person name="Morowitz M.J."/>
            <person name="Banfield J.F."/>
        </authorList>
    </citation>
    <scope>NUCLEOTIDE SEQUENCE [LARGE SCALE GENOMIC DNA]</scope>
    <source>
        <strain evidence="17">S2_005_002_R2_29</strain>
    </source>
</reference>
<dbReference type="PROSITE" id="PS00110">
    <property type="entry name" value="PYRUVATE_KINASE"/>
    <property type="match status" value="1"/>
</dbReference>
<evidence type="ECO:0000256" key="10">
    <source>
        <dbReference type="ARBA" id="ARBA00022842"/>
    </source>
</evidence>
<dbReference type="GO" id="GO:0005524">
    <property type="term" value="F:ATP binding"/>
    <property type="evidence" value="ECO:0007669"/>
    <property type="project" value="UniProtKB-KW"/>
</dbReference>
<dbReference type="InterPro" id="IPR001697">
    <property type="entry name" value="Pyr_Knase"/>
</dbReference>
<comment type="catalytic activity">
    <reaction evidence="14">
        <text>pyruvate + ATP = phosphoenolpyruvate + ADP + H(+)</text>
        <dbReference type="Rhea" id="RHEA:18157"/>
        <dbReference type="ChEBI" id="CHEBI:15361"/>
        <dbReference type="ChEBI" id="CHEBI:15378"/>
        <dbReference type="ChEBI" id="CHEBI:30616"/>
        <dbReference type="ChEBI" id="CHEBI:58702"/>
        <dbReference type="ChEBI" id="CHEBI:456216"/>
        <dbReference type="EC" id="2.7.1.40"/>
    </reaction>
</comment>
<dbReference type="GO" id="GO:0004743">
    <property type="term" value="F:pyruvate kinase activity"/>
    <property type="evidence" value="ECO:0007669"/>
    <property type="project" value="UniProtKB-UniRule"/>
</dbReference>
<dbReference type="Proteomes" id="UP000249417">
    <property type="component" value="Unassembled WGS sequence"/>
</dbReference>
<keyword evidence="9" id="KW-0067">ATP-binding</keyword>
<keyword evidence="12 17" id="KW-0670">Pyruvate</keyword>
<keyword evidence="8 14" id="KW-0418">Kinase</keyword>
<comment type="caution">
    <text evidence="17">The sequence shown here is derived from an EMBL/GenBank/DDBJ whole genome shotgun (WGS) entry which is preliminary data.</text>
</comment>
<dbReference type="SUPFAM" id="SSF52935">
    <property type="entry name" value="PK C-terminal domain-like"/>
    <property type="match status" value="1"/>
</dbReference>
<evidence type="ECO:0000259" key="15">
    <source>
        <dbReference type="Pfam" id="PF00224"/>
    </source>
</evidence>
<dbReference type="InterPro" id="IPR015793">
    <property type="entry name" value="Pyrv_Knase_brl"/>
</dbReference>
<dbReference type="SUPFAM" id="SSF51621">
    <property type="entry name" value="Phosphoenolpyruvate/pyruvate domain"/>
    <property type="match status" value="1"/>
</dbReference>
<accession>A0A2W5N4D7</accession>
<evidence type="ECO:0000256" key="1">
    <source>
        <dbReference type="ARBA" id="ARBA00001958"/>
    </source>
</evidence>
<feature type="domain" description="Pyruvate kinase barrel" evidence="15">
    <location>
        <begin position="8"/>
        <end position="325"/>
    </location>
</feature>
<keyword evidence="10 14" id="KW-0460">Magnesium</keyword>
<dbReference type="UniPathway" id="UPA00109">
    <property type="reaction ID" value="UER00188"/>
</dbReference>
<dbReference type="InterPro" id="IPR018209">
    <property type="entry name" value="Pyrv_Knase_AS"/>
</dbReference>
<dbReference type="Pfam" id="PF02887">
    <property type="entry name" value="PK_C"/>
    <property type="match status" value="1"/>
</dbReference>
<dbReference type="PRINTS" id="PR01050">
    <property type="entry name" value="PYRUVTKNASE"/>
</dbReference>
<sequence>MASIRRTRQTKIVATLGPASGNPEMMKKLVEAGVDVFRMNFSHGTHEAHAKNLQTARQLEKEFGKPIAMLADLQGPKNRIGKFKDDRIEVKEGHIIRFDLDTTPGDESRVCLPHPEVIVAMRPGSEILLDDGKVRAIIKEQGKEFLIAEIVAGTKLSNNKGFNIPGVIIPMPALTDKDRVDLDAALEMGADWVAQSFVQTAADVAEARKIINGRAALMAKIEKPSALEFFTQILDHVDGIMLARGDLGVEIPPEEVPAVQKRIVRQTRDAGKPIIVATQMLESMIDNPRPTRAEASDVATAVYDGTDAVMLSAETAAGKYPVESVSIMARLCQSTENDDTYLGIMRSNHPQTEMDSSDAITVAAATVARDIKAACIANYTTSGGTTLRTARQRPEMPILCLTQNESTARKLTLSYGVQPRYITNVKSFAETVEWATKLAAETGLAKKGERIVLTAGVPFGTPGSTNVLRIAWVE</sequence>
<evidence type="ECO:0000259" key="16">
    <source>
        <dbReference type="Pfam" id="PF02887"/>
    </source>
</evidence>
<dbReference type="InterPro" id="IPR015795">
    <property type="entry name" value="Pyrv_Knase_C"/>
</dbReference>
<evidence type="ECO:0000256" key="12">
    <source>
        <dbReference type="ARBA" id="ARBA00023317"/>
    </source>
</evidence>
<dbReference type="InterPro" id="IPR015806">
    <property type="entry name" value="Pyrv_Knase_insert_dom_sf"/>
</dbReference>
<evidence type="ECO:0000256" key="14">
    <source>
        <dbReference type="RuleBase" id="RU000504"/>
    </source>
</evidence>
<evidence type="ECO:0000313" key="18">
    <source>
        <dbReference type="Proteomes" id="UP000249417"/>
    </source>
</evidence>
<evidence type="ECO:0000256" key="5">
    <source>
        <dbReference type="ARBA" id="ARBA00022679"/>
    </source>
</evidence>
<dbReference type="InterPro" id="IPR011037">
    <property type="entry name" value="Pyrv_Knase-like_insert_dom_sf"/>
</dbReference>
<keyword evidence="6" id="KW-0479">Metal-binding</keyword>
<dbReference type="SUPFAM" id="SSF50800">
    <property type="entry name" value="PK beta-barrel domain-like"/>
    <property type="match status" value="1"/>
</dbReference>
<dbReference type="InterPro" id="IPR036918">
    <property type="entry name" value="Pyrv_Knase_C_sf"/>
</dbReference>